<feature type="region of interest" description="Disordered" evidence="1">
    <location>
        <begin position="1"/>
        <end position="21"/>
    </location>
</feature>
<comment type="caution">
    <text evidence="2">The sequence shown here is derived from an EMBL/GenBank/DDBJ whole genome shotgun (WGS) entry which is preliminary data.</text>
</comment>
<dbReference type="AlphaFoldDB" id="A0A8X6QMX7"/>
<evidence type="ECO:0000313" key="3">
    <source>
        <dbReference type="Proteomes" id="UP000887013"/>
    </source>
</evidence>
<organism evidence="2 3">
    <name type="scientific">Nephila pilipes</name>
    <name type="common">Giant wood spider</name>
    <name type="synonym">Nephila maculata</name>
    <dbReference type="NCBI Taxonomy" id="299642"/>
    <lineage>
        <taxon>Eukaryota</taxon>
        <taxon>Metazoa</taxon>
        <taxon>Ecdysozoa</taxon>
        <taxon>Arthropoda</taxon>
        <taxon>Chelicerata</taxon>
        <taxon>Arachnida</taxon>
        <taxon>Araneae</taxon>
        <taxon>Araneomorphae</taxon>
        <taxon>Entelegynae</taxon>
        <taxon>Araneoidea</taxon>
        <taxon>Nephilidae</taxon>
        <taxon>Nephila</taxon>
    </lineage>
</organism>
<dbReference type="EMBL" id="BMAW01032843">
    <property type="protein sequence ID" value="GFU27441.1"/>
    <property type="molecule type" value="Genomic_DNA"/>
</dbReference>
<reference evidence="2" key="1">
    <citation type="submission" date="2020-08" db="EMBL/GenBank/DDBJ databases">
        <title>Multicomponent nature underlies the extraordinary mechanical properties of spider dragline silk.</title>
        <authorList>
            <person name="Kono N."/>
            <person name="Nakamura H."/>
            <person name="Mori M."/>
            <person name="Yoshida Y."/>
            <person name="Ohtoshi R."/>
            <person name="Malay A.D."/>
            <person name="Moran D.A.P."/>
            <person name="Tomita M."/>
            <person name="Numata K."/>
            <person name="Arakawa K."/>
        </authorList>
    </citation>
    <scope>NUCLEOTIDE SEQUENCE</scope>
</reference>
<sequence>MRPKTSTQIGPPTTKGLNGKNTTEHLWSTWLVYNALVVHLSSDAIPPLWNFKRTPLGRIWVKNRENKEEPEQKRVRSWEKS</sequence>
<keyword evidence="3" id="KW-1185">Reference proteome</keyword>
<protein>
    <submittedName>
        <fullName evidence="2">Uncharacterized protein</fullName>
    </submittedName>
</protein>
<evidence type="ECO:0000256" key="1">
    <source>
        <dbReference type="SAM" id="MobiDB-lite"/>
    </source>
</evidence>
<name>A0A8X6QMX7_NEPPI</name>
<evidence type="ECO:0000313" key="2">
    <source>
        <dbReference type="EMBL" id="GFU27441.1"/>
    </source>
</evidence>
<gene>
    <name evidence="2" type="ORF">NPIL_531771</name>
</gene>
<dbReference type="Proteomes" id="UP000887013">
    <property type="component" value="Unassembled WGS sequence"/>
</dbReference>
<accession>A0A8X6QMX7</accession>
<proteinExistence type="predicted"/>